<feature type="compositionally biased region" description="Polar residues" evidence="1">
    <location>
        <begin position="890"/>
        <end position="927"/>
    </location>
</feature>
<dbReference type="SUPFAM" id="SSF101447">
    <property type="entry name" value="Formin homology 2 domain (FH2 domain)"/>
    <property type="match status" value="1"/>
</dbReference>
<feature type="compositionally biased region" description="Low complexity" evidence="1">
    <location>
        <begin position="1674"/>
        <end position="1683"/>
    </location>
</feature>
<feature type="compositionally biased region" description="Low complexity" evidence="1">
    <location>
        <begin position="1577"/>
        <end position="1605"/>
    </location>
</feature>
<feature type="region of interest" description="Disordered" evidence="1">
    <location>
        <begin position="836"/>
        <end position="1109"/>
    </location>
</feature>
<feature type="region of interest" description="Disordered" evidence="1">
    <location>
        <begin position="458"/>
        <end position="490"/>
    </location>
</feature>
<feature type="compositionally biased region" description="Low complexity" evidence="1">
    <location>
        <begin position="1056"/>
        <end position="1068"/>
    </location>
</feature>
<feature type="domain" description="FH2" evidence="2">
    <location>
        <begin position="9"/>
        <end position="409"/>
    </location>
</feature>
<dbReference type="STRING" id="37653.A0A0L8GRS3"/>
<dbReference type="SMART" id="SM00498">
    <property type="entry name" value="FH2"/>
    <property type="match status" value="1"/>
</dbReference>
<feature type="region of interest" description="Disordered" evidence="1">
    <location>
        <begin position="1181"/>
        <end position="1201"/>
    </location>
</feature>
<evidence type="ECO:0000259" key="2">
    <source>
        <dbReference type="PROSITE" id="PS51444"/>
    </source>
</evidence>
<feature type="compositionally biased region" description="Basic and acidic residues" evidence="1">
    <location>
        <begin position="1085"/>
        <end position="1109"/>
    </location>
</feature>
<feature type="compositionally biased region" description="Polar residues" evidence="1">
    <location>
        <begin position="1612"/>
        <end position="1641"/>
    </location>
</feature>
<feature type="compositionally biased region" description="Basic and acidic residues" evidence="1">
    <location>
        <begin position="1386"/>
        <end position="1397"/>
    </location>
</feature>
<evidence type="ECO:0000256" key="1">
    <source>
        <dbReference type="SAM" id="MobiDB-lite"/>
    </source>
</evidence>
<feature type="compositionally biased region" description="Basic and acidic residues" evidence="1">
    <location>
        <begin position="929"/>
        <end position="942"/>
    </location>
</feature>
<feature type="region of interest" description="Disordered" evidence="1">
    <location>
        <begin position="700"/>
        <end position="722"/>
    </location>
</feature>
<feature type="compositionally biased region" description="Polar residues" evidence="1">
    <location>
        <begin position="1689"/>
        <end position="1702"/>
    </location>
</feature>
<dbReference type="PANTHER" id="PTHR46345">
    <property type="entry name" value="INVERTED FORMIN-2"/>
    <property type="match status" value="1"/>
</dbReference>
<feature type="compositionally biased region" description="Polar residues" evidence="1">
    <location>
        <begin position="1515"/>
        <end position="1530"/>
    </location>
</feature>
<feature type="region of interest" description="Disordered" evidence="1">
    <location>
        <begin position="1226"/>
        <end position="1250"/>
    </location>
</feature>
<feature type="compositionally biased region" description="Basic and acidic residues" evidence="1">
    <location>
        <begin position="1350"/>
        <end position="1368"/>
    </location>
</feature>
<dbReference type="InterPro" id="IPR042201">
    <property type="entry name" value="FH2_Formin_sf"/>
</dbReference>
<feature type="compositionally biased region" description="Low complexity" evidence="1">
    <location>
        <begin position="802"/>
        <end position="815"/>
    </location>
</feature>
<feature type="compositionally biased region" description="Polar residues" evidence="1">
    <location>
        <begin position="982"/>
        <end position="991"/>
    </location>
</feature>
<dbReference type="PROSITE" id="PS51444">
    <property type="entry name" value="FH2"/>
    <property type="match status" value="1"/>
</dbReference>
<organism evidence="3">
    <name type="scientific">Octopus bimaculoides</name>
    <name type="common">California two-spotted octopus</name>
    <dbReference type="NCBI Taxonomy" id="37653"/>
    <lineage>
        <taxon>Eukaryota</taxon>
        <taxon>Metazoa</taxon>
        <taxon>Spiralia</taxon>
        <taxon>Lophotrochozoa</taxon>
        <taxon>Mollusca</taxon>
        <taxon>Cephalopoda</taxon>
        <taxon>Coleoidea</taxon>
        <taxon>Octopodiformes</taxon>
        <taxon>Octopoda</taxon>
        <taxon>Incirrata</taxon>
        <taxon>Octopodidae</taxon>
        <taxon>Octopus</taxon>
    </lineage>
</organism>
<reference evidence="3" key="1">
    <citation type="submission" date="2015-07" db="EMBL/GenBank/DDBJ databases">
        <title>MeaNS - Measles Nucleotide Surveillance Program.</title>
        <authorList>
            <person name="Tran T."/>
            <person name="Druce J."/>
        </authorList>
    </citation>
    <scope>NUCLEOTIDE SEQUENCE</scope>
    <source>
        <strain evidence="3">UCB-OBI-ISO-001</strain>
        <tissue evidence="3">Gonad</tissue>
    </source>
</reference>
<dbReference type="OrthoDB" id="26518at2759"/>
<feature type="compositionally biased region" description="Polar residues" evidence="1">
    <location>
        <begin position="1238"/>
        <end position="1250"/>
    </location>
</feature>
<proteinExistence type="predicted"/>
<sequence length="1779" mass="200250">MNHANTLPQLNVPKPKNKLKPLQWQKIPANKVMKGLNLWAQAAKLFNGVKVDYEVIDELFCVEQVHPDNDKTHGKGSRNGKASKTVKKESTEINLIESRRSLNVNIFLKQFKMSLDEFFLHLHNGSCEKFSTEQLKSLLKILPNTVEIEMLKSYEGDKTKLGNAEQFFLRLIELPNYRVRIEGILIRQEFGSEMECVKPSLHSIIRTATDMKENHELRELLYMVLVAGNYLNSGNYAGNAAGFKMNSLLKVTEIRANKPRMTLMHYVVMQAEKRNPRLLLFPHQMKSLNEAAKSSIQSLTADISNLGKKIQNITTQAETMDEDFKFQMADFLQWANGEMKSLQVDLNIINELQKELADFFCEDVATFKLDECFNTLRTFCEKFLKAIQENKQWSLSAEQSEMRKKQNELKRDEEMLLQKEKGSIVDMLLADVRSGFGSHNFISDNSSVRTSDSISEITSYMSSDSETTQNSDSNQSEFMNGDSNLTDEPASDFIRLGFGRKSMRKSKHKNNFRSNSSDSLCTSQGSRQASSENNTDTESLGSSQDDRASFRRMRYSKGNDDELFEYLGNGSDQIAFRRSYHGHPRNQKRLVRRNTSITFERERGPSPTMFDDSIDSMRFLLNKDKVPLVDGRAKSDTLTTAKPIKESLRKSASALEKRDIDRAVKKREALVVAKEQRYDRNCLKRTPSLSTSYKHYSKDYYHGDENSQPSSPTQVLGLRSPTRVERSNLLKSAGDGEDSCKMNTKQVGNSVINLDKTNSGVKPKSPYVLTRDELLESGSSLEKPVDSNMVTPEHYSSDRNRVSVSVRSQLSRQWQTNLDPENMDSMLKKMDRINSEKNETETHLSPEEKSEAKRKLTSSDSPNDKDNRLRRDRRKIRRKLSTDEIEDALQTHNQPVTSTAHSVSGENYLENNSEVKTPRSRSGSDSTGESERVKTRKEERSQKLTGKRRFLAERFGDKEHTSTGRCRSNVEKESVDRALQNLMPQGSMNRSKSFESVARKNNNKSNMKKGPNSGSTPDTSQEKNNLRGNCMGHFPYKGNDDSENETPVENVRHSSKNSSRLSVKSTSTETLQAENYSDNESNNLFEHKIKPNAENDETNDKRRGTEEKKLTEEINDNPSLNYSVNNSTATVERRPHRVHSLIENSSYLIDQNTSPITSCEDEVNPTLILAKWRFKRQEKRRSQSSCISETEKLKNTDSSNKLEHGVLMSNSECGFKNESSCRNSVASASDKDEGFETMSETISQRTSVSSNLDLESSYGTSINYRKSESNKHRTEPDFIKHGTELDSTRHNLKSGIITVNRVATDVSESDVRKQRTESWTESTVRVNASTLNENLFIDRKANFSTPLLKKGGDYSKDNHWNDTMENKTKPPLVRQLSVSTNTPDKTVSDTADKDSIKMLDSSNVSPKTTPKTASIPSYMKKTSSSKKKVIKESLELQPTIKRSSFSRSSHRSGKHVPVSSQLNKSGSTESVSSSPQNERINQTFLRRSIAGTTAKSTASLTSSKLGFSSNVTKLQPISSPRATNSLNSKLPSAESKITRSTSFNRSHTSSFMSPTASSRAKKDPKQSTANTQESINSSSLSSTPASSTKSSSGSVKPSLAKSSSLPKRKTDSSSSSCNTKLLHSSLKTNTPSPFSRTNSIRRSMGMPRTPSEKTTNQKVKNSSAYEENKHTDVKNNNSNITTNNKKRLSSTSMDKASNVNGSHKSRMPVKSVDSTVISEKTVKERKPQKTSDQSSPGKKLSISDREIDNGGFTISDRFKKKFSKSKDKSYRRVISNITT</sequence>
<dbReference type="PANTHER" id="PTHR46345:SF8">
    <property type="entry name" value="FORMIN 3, ISOFORM B"/>
    <property type="match status" value="1"/>
</dbReference>
<feature type="compositionally biased region" description="Polar residues" evidence="1">
    <location>
        <begin position="512"/>
        <end position="543"/>
    </location>
</feature>
<feature type="compositionally biased region" description="Polar residues" evidence="1">
    <location>
        <begin position="458"/>
        <end position="486"/>
    </location>
</feature>
<protein>
    <recommendedName>
        <fullName evidence="2">FH2 domain-containing protein</fullName>
    </recommendedName>
</protein>
<dbReference type="EMBL" id="KQ420707">
    <property type="protein sequence ID" value="KOF79534.1"/>
    <property type="molecule type" value="Genomic_DNA"/>
</dbReference>
<gene>
    <name evidence="3" type="ORF">OCBIM_22029312mg</name>
</gene>
<feature type="compositionally biased region" description="Polar residues" evidence="1">
    <location>
        <begin position="1566"/>
        <end position="1576"/>
    </location>
</feature>
<dbReference type="Gene3D" id="1.20.58.2220">
    <property type="entry name" value="Formin, FH2 domain"/>
    <property type="match status" value="1"/>
</dbReference>
<dbReference type="Pfam" id="PF02181">
    <property type="entry name" value="FH2"/>
    <property type="match status" value="1"/>
</dbReference>
<feature type="region of interest" description="Disordered" evidence="1">
    <location>
        <begin position="778"/>
        <end position="824"/>
    </location>
</feature>
<feature type="compositionally biased region" description="Polar residues" evidence="1">
    <location>
        <begin position="1400"/>
        <end position="1415"/>
    </location>
</feature>
<feature type="compositionally biased region" description="Polar residues" evidence="1">
    <location>
        <begin position="1538"/>
        <end position="1558"/>
    </location>
</feature>
<dbReference type="InterPro" id="IPR015425">
    <property type="entry name" value="FH2_Formin"/>
</dbReference>
<feature type="compositionally biased region" description="Basic residues" evidence="1">
    <location>
        <begin position="870"/>
        <end position="879"/>
    </location>
</feature>
<name>A0A0L8GRS3_OCTBM</name>
<feature type="compositionally biased region" description="Basic and acidic residues" evidence="1">
    <location>
        <begin position="1189"/>
        <end position="1201"/>
    </location>
</feature>
<feature type="region of interest" description="Disordered" evidence="1">
    <location>
        <begin position="1347"/>
        <end position="1480"/>
    </location>
</feature>
<accession>A0A0L8GRS3</accession>
<feature type="compositionally biased region" description="Polar residues" evidence="1">
    <location>
        <begin position="1069"/>
        <end position="1084"/>
    </location>
</feature>
<feature type="compositionally biased region" description="Basic and acidic residues" evidence="1">
    <location>
        <begin position="1720"/>
        <end position="1729"/>
    </location>
</feature>
<evidence type="ECO:0000313" key="3">
    <source>
        <dbReference type="EMBL" id="KOF79534.1"/>
    </source>
</evidence>
<feature type="region of interest" description="Disordered" evidence="1">
    <location>
        <begin position="1515"/>
        <end position="1753"/>
    </location>
</feature>
<feature type="compositionally biased region" description="Basic and acidic residues" evidence="1">
    <location>
        <begin position="836"/>
        <end position="854"/>
    </location>
</feature>
<feature type="compositionally biased region" description="Polar residues" evidence="1">
    <location>
        <begin position="1458"/>
        <end position="1480"/>
    </location>
</feature>
<feature type="region of interest" description="Disordered" evidence="1">
    <location>
        <begin position="504"/>
        <end position="549"/>
    </location>
</feature>
<feature type="compositionally biased region" description="Polar residues" evidence="1">
    <location>
        <begin position="1652"/>
        <end position="1665"/>
    </location>
</feature>
<feature type="compositionally biased region" description="Polar residues" evidence="1">
    <location>
        <begin position="1376"/>
        <end position="1385"/>
    </location>
</feature>
<feature type="compositionally biased region" description="Basic and acidic residues" evidence="1">
    <location>
        <begin position="950"/>
        <end position="976"/>
    </location>
</feature>